<evidence type="ECO:0000256" key="4">
    <source>
        <dbReference type="ARBA" id="ARBA00022989"/>
    </source>
</evidence>
<evidence type="ECO:0000256" key="7">
    <source>
        <dbReference type="ARBA" id="ARBA00023288"/>
    </source>
</evidence>
<keyword evidence="7" id="KW-0449">Lipoprotein</keyword>
<name>A0AAV0B5B1_PHAPC</name>
<dbReference type="PANTHER" id="PTHR12246">
    <property type="entry name" value="PALMITOYLTRANSFERASE ZDHHC16"/>
    <property type="match status" value="1"/>
</dbReference>
<gene>
    <name evidence="13" type="ORF">PPACK8108_LOCUS13656</name>
</gene>
<evidence type="ECO:0000259" key="12">
    <source>
        <dbReference type="Pfam" id="PF01529"/>
    </source>
</evidence>
<evidence type="ECO:0000256" key="9">
    <source>
        <dbReference type="ARBA" id="ARBA00048048"/>
    </source>
</evidence>
<dbReference type="AlphaFoldDB" id="A0AAV0B5B1"/>
<evidence type="ECO:0000256" key="10">
    <source>
        <dbReference type="RuleBase" id="RU079119"/>
    </source>
</evidence>
<dbReference type="EMBL" id="CALTRL010003402">
    <property type="protein sequence ID" value="CAH7681106.1"/>
    <property type="molecule type" value="Genomic_DNA"/>
</dbReference>
<comment type="catalytic activity">
    <reaction evidence="9 10">
        <text>L-cysteinyl-[protein] + hexadecanoyl-CoA = S-hexadecanoyl-L-cysteinyl-[protein] + CoA</text>
        <dbReference type="Rhea" id="RHEA:36683"/>
        <dbReference type="Rhea" id="RHEA-COMP:10131"/>
        <dbReference type="Rhea" id="RHEA-COMP:11032"/>
        <dbReference type="ChEBI" id="CHEBI:29950"/>
        <dbReference type="ChEBI" id="CHEBI:57287"/>
        <dbReference type="ChEBI" id="CHEBI:57379"/>
        <dbReference type="ChEBI" id="CHEBI:74151"/>
        <dbReference type="EC" id="2.3.1.225"/>
    </reaction>
</comment>
<keyword evidence="8 10" id="KW-0012">Acyltransferase</keyword>
<evidence type="ECO:0000313" key="14">
    <source>
        <dbReference type="Proteomes" id="UP001153365"/>
    </source>
</evidence>
<evidence type="ECO:0000256" key="3">
    <source>
        <dbReference type="ARBA" id="ARBA00022692"/>
    </source>
</evidence>
<keyword evidence="14" id="KW-1185">Reference proteome</keyword>
<comment type="subcellular location">
    <subcellularLocation>
        <location evidence="1">Membrane</location>
        <topology evidence="1">Multi-pass membrane protein</topology>
    </subcellularLocation>
</comment>
<feature type="transmembrane region" description="Helical" evidence="10">
    <location>
        <begin position="352"/>
        <end position="379"/>
    </location>
</feature>
<evidence type="ECO:0000313" key="13">
    <source>
        <dbReference type="EMBL" id="CAH7681106.1"/>
    </source>
</evidence>
<evidence type="ECO:0000256" key="1">
    <source>
        <dbReference type="ARBA" id="ARBA00004141"/>
    </source>
</evidence>
<feature type="compositionally biased region" description="Acidic residues" evidence="11">
    <location>
        <begin position="156"/>
        <end position="178"/>
    </location>
</feature>
<feature type="domain" description="Palmitoyltransferase DHHC" evidence="12">
    <location>
        <begin position="260"/>
        <end position="389"/>
    </location>
</feature>
<comment type="caution">
    <text evidence="13">The sequence shown here is derived from an EMBL/GenBank/DDBJ whole genome shotgun (WGS) entry which is preliminary data.</text>
</comment>
<keyword evidence="5 10" id="KW-0472">Membrane</keyword>
<keyword evidence="2 10" id="KW-0808">Transferase</keyword>
<feature type="compositionally biased region" description="Polar residues" evidence="11">
    <location>
        <begin position="198"/>
        <end position="220"/>
    </location>
</feature>
<dbReference type="GO" id="GO:0019706">
    <property type="term" value="F:protein-cysteine S-palmitoyltransferase activity"/>
    <property type="evidence" value="ECO:0007669"/>
    <property type="project" value="UniProtKB-EC"/>
</dbReference>
<dbReference type="InterPro" id="IPR001594">
    <property type="entry name" value="Palmitoyltrfase_DHHC"/>
</dbReference>
<feature type="transmembrane region" description="Helical" evidence="10">
    <location>
        <begin position="305"/>
        <end position="325"/>
    </location>
</feature>
<evidence type="ECO:0000256" key="5">
    <source>
        <dbReference type="ARBA" id="ARBA00023136"/>
    </source>
</evidence>
<evidence type="ECO:0000256" key="8">
    <source>
        <dbReference type="ARBA" id="ARBA00023315"/>
    </source>
</evidence>
<comment type="domain">
    <text evidence="10">The DHHC domain is required for palmitoyltransferase activity.</text>
</comment>
<evidence type="ECO:0000256" key="6">
    <source>
        <dbReference type="ARBA" id="ARBA00023139"/>
    </source>
</evidence>
<keyword evidence="6" id="KW-0564">Palmitate</keyword>
<dbReference type="Pfam" id="PF01529">
    <property type="entry name" value="DHHC"/>
    <property type="match status" value="1"/>
</dbReference>
<accession>A0AAV0B5B1</accession>
<reference evidence="13" key="1">
    <citation type="submission" date="2022-06" db="EMBL/GenBank/DDBJ databases">
        <authorList>
            <consortium name="SYNGENTA / RWTH Aachen University"/>
        </authorList>
    </citation>
    <scope>NUCLEOTIDE SEQUENCE</scope>
</reference>
<dbReference type="InterPro" id="IPR039859">
    <property type="entry name" value="PFA4/ZDH16/20/ERF2-like"/>
</dbReference>
<evidence type="ECO:0000256" key="2">
    <source>
        <dbReference type="ARBA" id="ARBA00022679"/>
    </source>
</evidence>
<feature type="transmembrane region" description="Helical" evidence="10">
    <location>
        <begin position="44"/>
        <end position="70"/>
    </location>
</feature>
<feature type="compositionally biased region" description="Basic and acidic residues" evidence="11">
    <location>
        <begin position="422"/>
        <end position="433"/>
    </location>
</feature>
<keyword evidence="4 10" id="KW-1133">Transmembrane helix</keyword>
<dbReference type="EC" id="2.3.1.225" evidence="10"/>
<dbReference type="PROSITE" id="PS50216">
    <property type="entry name" value="DHHC"/>
    <property type="match status" value="1"/>
</dbReference>
<dbReference type="Proteomes" id="UP001153365">
    <property type="component" value="Unassembled WGS sequence"/>
</dbReference>
<protein>
    <recommendedName>
        <fullName evidence="10">Palmitoyltransferase</fullName>
        <ecNumber evidence="10">2.3.1.225</ecNumber>
    </recommendedName>
</protein>
<comment type="similarity">
    <text evidence="10">Belongs to the DHHC palmitoyltransferase family.</text>
</comment>
<proteinExistence type="inferred from homology"/>
<sequence>MFRPLVKLRSIYERTSRIIGYHQLKPSRLEDLSLKRLRRLVYELPLLLVFLILVWCHYTLAFSLVLRYLILSRNLYSISLSILIPFEISWNLTVLSLMRCLITGPGRVDQSVRDLSRDLERPTLHHHLVRSNDIRMKSFHKHSDLTKNHQTFTSQTDDDDDEQGVEEGEEEHDFDDLNDSSKKPLLQPLVDKPHVTYSDPQASTSLYPTQVSDPTSNSQKLDLSEILSQPISPRPQRWQGRSHSIMNDNTLMCKSDGSVRFCRKCQIVKPDRAHHCSSCNRCVLRMDHHCPWLGGRCVGLKNHKYFVLFLVWSSTTSIISAIGSLRGLMDYVNLSSQTHVLLKSSNLAPLNWAFMLLVGSLFGMVLSGFTCYHLYLVAVNRTTIENMERSLRVRPTIELNYRDSYGNLNSINSREIPTDNNRFSRSDPPSRVDDRYQGKRNEDLLMYKSDDRLTRHERMELEKGSMRLNVYDLGSTIENYKQIFGVHSRYWEWPFPFKPNGISDGYAYKVNEQNLIKLRELTNEIRLLRITNT</sequence>
<feature type="region of interest" description="Disordered" evidence="11">
    <location>
        <begin position="147"/>
        <end position="220"/>
    </location>
</feature>
<evidence type="ECO:0000256" key="11">
    <source>
        <dbReference type="SAM" id="MobiDB-lite"/>
    </source>
</evidence>
<organism evidence="13 14">
    <name type="scientific">Phakopsora pachyrhizi</name>
    <name type="common">Asian soybean rust disease fungus</name>
    <dbReference type="NCBI Taxonomy" id="170000"/>
    <lineage>
        <taxon>Eukaryota</taxon>
        <taxon>Fungi</taxon>
        <taxon>Dikarya</taxon>
        <taxon>Basidiomycota</taxon>
        <taxon>Pucciniomycotina</taxon>
        <taxon>Pucciniomycetes</taxon>
        <taxon>Pucciniales</taxon>
        <taxon>Phakopsoraceae</taxon>
        <taxon>Phakopsora</taxon>
    </lineage>
</organism>
<feature type="region of interest" description="Disordered" evidence="11">
    <location>
        <begin position="411"/>
        <end position="433"/>
    </location>
</feature>
<dbReference type="GO" id="GO:0016020">
    <property type="term" value="C:membrane"/>
    <property type="evidence" value="ECO:0007669"/>
    <property type="project" value="UniProtKB-SubCell"/>
</dbReference>
<feature type="compositionally biased region" description="Polar residues" evidence="11">
    <location>
        <begin position="411"/>
        <end position="421"/>
    </location>
</feature>
<keyword evidence="3 10" id="KW-0812">Transmembrane</keyword>
<feature type="transmembrane region" description="Helical" evidence="10">
    <location>
        <begin position="76"/>
        <end position="97"/>
    </location>
</feature>